<protein>
    <submittedName>
        <fullName evidence="1">Uncharacterized protein</fullName>
    </submittedName>
</protein>
<proteinExistence type="predicted"/>
<reference evidence="1" key="1">
    <citation type="submission" date="2018-02" db="EMBL/GenBank/DDBJ databases">
        <title>Rhizophora mucronata_Transcriptome.</title>
        <authorList>
            <person name="Meera S.P."/>
            <person name="Sreeshan A."/>
            <person name="Augustine A."/>
        </authorList>
    </citation>
    <scope>NUCLEOTIDE SEQUENCE</scope>
    <source>
        <tissue evidence="1">Leaf</tissue>
    </source>
</reference>
<sequence length="63" mass="7474">MHLEPTGKSISSLFYQNNALMLFHGYITFQSMPRQLTLALNNQSNYLYDPMYFPIRTQENIRN</sequence>
<organism evidence="1">
    <name type="scientific">Rhizophora mucronata</name>
    <name type="common">Asiatic mangrove</name>
    <dbReference type="NCBI Taxonomy" id="61149"/>
    <lineage>
        <taxon>Eukaryota</taxon>
        <taxon>Viridiplantae</taxon>
        <taxon>Streptophyta</taxon>
        <taxon>Embryophyta</taxon>
        <taxon>Tracheophyta</taxon>
        <taxon>Spermatophyta</taxon>
        <taxon>Magnoliopsida</taxon>
        <taxon>eudicotyledons</taxon>
        <taxon>Gunneridae</taxon>
        <taxon>Pentapetalae</taxon>
        <taxon>rosids</taxon>
        <taxon>fabids</taxon>
        <taxon>Malpighiales</taxon>
        <taxon>Rhizophoraceae</taxon>
        <taxon>Rhizophora</taxon>
    </lineage>
</organism>
<name>A0A2P2Q9V2_RHIMU</name>
<accession>A0A2P2Q9V2</accession>
<dbReference type="AlphaFoldDB" id="A0A2P2Q9V2"/>
<dbReference type="EMBL" id="GGEC01083298">
    <property type="protein sequence ID" value="MBX63782.1"/>
    <property type="molecule type" value="Transcribed_RNA"/>
</dbReference>
<evidence type="ECO:0000313" key="1">
    <source>
        <dbReference type="EMBL" id="MBX63782.1"/>
    </source>
</evidence>